<dbReference type="GO" id="GO:0004045">
    <property type="term" value="F:peptidyl-tRNA hydrolase activity"/>
    <property type="evidence" value="ECO:0007669"/>
    <property type="project" value="TreeGrafter"/>
</dbReference>
<dbReference type="Pfam" id="PF00472">
    <property type="entry name" value="RF-1"/>
    <property type="match status" value="1"/>
</dbReference>
<evidence type="ECO:0000313" key="2">
    <source>
        <dbReference type="EMBL" id="RDC59041.1"/>
    </source>
</evidence>
<dbReference type="EMBL" id="QBKA01000002">
    <property type="protein sequence ID" value="RDC59041.1"/>
    <property type="molecule type" value="Genomic_DNA"/>
</dbReference>
<protein>
    <submittedName>
        <fullName evidence="2">Peptidyl-tRNA hydrolase ArfB</fullName>
    </submittedName>
</protein>
<dbReference type="GO" id="GO:0072344">
    <property type="term" value="P:rescue of stalled ribosome"/>
    <property type="evidence" value="ECO:0007669"/>
    <property type="project" value="TreeGrafter"/>
</dbReference>
<proteinExistence type="predicted"/>
<comment type="caution">
    <text evidence="2">The sequence shown here is derived from an EMBL/GenBank/DDBJ whole genome shotgun (WGS) entry which is preliminary data.</text>
</comment>
<dbReference type="OrthoDB" id="9815709at2"/>
<dbReference type="Proteomes" id="UP000253727">
    <property type="component" value="Unassembled WGS sequence"/>
</dbReference>
<dbReference type="PANTHER" id="PTHR47814">
    <property type="entry name" value="PEPTIDYL-TRNA HYDROLASE ARFB"/>
    <property type="match status" value="1"/>
</dbReference>
<dbReference type="NCBIfam" id="NF006718">
    <property type="entry name" value="PRK09256.1"/>
    <property type="match status" value="1"/>
</dbReference>
<organism evidence="2 3">
    <name type="scientific">Alteripontixanthobacter maritimus</name>
    <dbReference type="NCBI Taxonomy" id="2161824"/>
    <lineage>
        <taxon>Bacteria</taxon>
        <taxon>Pseudomonadati</taxon>
        <taxon>Pseudomonadota</taxon>
        <taxon>Alphaproteobacteria</taxon>
        <taxon>Sphingomonadales</taxon>
        <taxon>Erythrobacteraceae</taxon>
        <taxon>Alteripontixanthobacter</taxon>
    </lineage>
</organism>
<dbReference type="GO" id="GO:0043022">
    <property type="term" value="F:ribosome binding"/>
    <property type="evidence" value="ECO:0007669"/>
    <property type="project" value="TreeGrafter"/>
</dbReference>
<keyword evidence="3" id="KW-1185">Reference proteome</keyword>
<accession>A0A369Q2A9</accession>
<gene>
    <name evidence="2" type="ORF">HME9302_00218</name>
</gene>
<sequence length="135" mass="14964">MMADLIDRAHALAEESFIASSGPGGQNVNKVATAVQLRVNAYALRLAPAVFNRLKILAGSRMTQAGDIVLTARNYRTQEANRTDARNRLAELLNEALKQPKTRAKTRVNRIGKVKRLKGKKARGDLKTKRGKVEW</sequence>
<dbReference type="AlphaFoldDB" id="A0A369Q2A9"/>
<dbReference type="GO" id="GO:0003747">
    <property type="term" value="F:translation release factor activity"/>
    <property type="evidence" value="ECO:0007669"/>
    <property type="project" value="InterPro"/>
</dbReference>
<feature type="domain" description="Prokaryotic-type class I peptide chain release factors" evidence="1">
    <location>
        <begin position="14"/>
        <end position="132"/>
    </location>
</feature>
<name>A0A369Q2A9_9SPHN</name>
<dbReference type="PANTHER" id="PTHR47814:SF1">
    <property type="entry name" value="PEPTIDYL-TRNA HYDROLASE ARFB"/>
    <property type="match status" value="1"/>
</dbReference>
<dbReference type="InterPro" id="IPR000352">
    <property type="entry name" value="Pep_chain_release_fac_I"/>
</dbReference>
<dbReference type="SUPFAM" id="SSF110916">
    <property type="entry name" value="Peptidyl-tRNA hydrolase domain-like"/>
    <property type="match status" value="1"/>
</dbReference>
<evidence type="ECO:0000313" key="3">
    <source>
        <dbReference type="Proteomes" id="UP000253727"/>
    </source>
</evidence>
<keyword evidence="2" id="KW-0378">Hydrolase</keyword>
<evidence type="ECO:0000259" key="1">
    <source>
        <dbReference type="Pfam" id="PF00472"/>
    </source>
</evidence>
<reference evidence="2 3" key="1">
    <citation type="submission" date="2018-04" db="EMBL/GenBank/DDBJ databases">
        <title>Altererythrobacter sp. HME9302 genome sequencing and assembly.</title>
        <authorList>
            <person name="Kang H."/>
            <person name="Kim H."/>
            <person name="Joh K."/>
        </authorList>
    </citation>
    <scope>NUCLEOTIDE SEQUENCE [LARGE SCALE GENOMIC DNA]</scope>
    <source>
        <strain evidence="2 3">HME9302</strain>
    </source>
</reference>
<dbReference type="Gene3D" id="3.30.160.20">
    <property type="match status" value="1"/>
</dbReference>